<reference evidence="2" key="1">
    <citation type="submission" date="2021-01" db="EMBL/GenBank/DDBJ databases">
        <authorList>
            <person name="Corre E."/>
            <person name="Pelletier E."/>
            <person name="Niang G."/>
            <person name="Scheremetjew M."/>
            <person name="Finn R."/>
            <person name="Kale V."/>
            <person name="Holt S."/>
            <person name="Cochrane G."/>
            <person name="Meng A."/>
            <person name="Brown T."/>
            <person name="Cohen L."/>
        </authorList>
    </citation>
    <scope>NUCLEOTIDE SEQUENCE</scope>
    <source>
        <strain evidence="2">S3</strain>
    </source>
</reference>
<dbReference type="AlphaFoldDB" id="A0A7S3ILI2"/>
<protein>
    <submittedName>
        <fullName evidence="2">Uncharacterized protein</fullName>
    </submittedName>
</protein>
<keyword evidence="1" id="KW-0472">Membrane</keyword>
<accession>A0A7S3ILI2</accession>
<feature type="transmembrane region" description="Helical" evidence="1">
    <location>
        <begin position="127"/>
        <end position="148"/>
    </location>
</feature>
<feature type="transmembrane region" description="Helical" evidence="1">
    <location>
        <begin position="34"/>
        <end position="54"/>
    </location>
</feature>
<sequence length="156" mass="17466">MTETYGDTKKGGFSVREPANSCCCCIPIGLGVRIIGFFILLEALAAAWVTFTYIITIVKIVFGIVYAISFLPIFMSAFYFIRFYQNDTMKTRAKLPVACLYMIFSLVVSLCWSALGMLLFQVSISKFFDSLIFSGVSAVLFFYFIGVCKRFAESAN</sequence>
<name>A0A7S3ILI2_9SPIT</name>
<evidence type="ECO:0000256" key="1">
    <source>
        <dbReference type="SAM" id="Phobius"/>
    </source>
</evidence>
<gene>
    <name evidence="2" type="ORF">SINC0208_LOCUS7458</name>
</gene>
<feature type="transmembrane region" description="Helical" evidence="1">
    <location>
        <begin position="60"/>
        <end position="81"/>
    </location>
</feature>
<dbReference type="EMBL" id="HBIH01018607">
    <property type="protein sequence ID" value="CAE0326831.1"/>
    <property type="molecule type" value="Transcribed_RNA"/>
</dbReference>
<evidence type="ECO:0000313" key="2">
    <source>
        <dbReference type="EMBL" id="CAE0326831.1"/>
    </source>
</evidence>
<proteinExistence type="predicted"/>
<keyword evidence="1" id="KW-0812">Transmembrane</keyword>
<organism evidence="2">
    <name type="scientific">Strombidium inclinatum</name>
    <dbReference type="NCBI Taxonomy" id="197538"/>
    <lineage>
        <taxon>Eukaryota</taxon>
        <taxon>Sar</taxon>
        <taxon>Alveolata</taxon>
        <taxon>Ciliophora</taxon>
        <taxon>Intramacronucleata</taxon>
        <taxon>Spirotrichea</taxon>
        <taxon>Oligotrichia</taxon>
        <taxon>Strombidiidae</taxon>
        <taxon>Strombidium</taxon>
    </lineage>
</organism>
<keyword evidence="1" id="KW-1133">Transmembrane helix</keyword>
<feature type="transmembrane region" description="Helical" evidence="1">
    <location>
        <begin position="93"/>
        <end position="115"/>
    </location>
</feature>